<reference evidence="2 3" key="1">
    <citation type="submission" date="2015-08" db="EMBL/GenBank/DDBJ databases">
        <title>Ancestral chromatin configuration constrains chromatin evolution on differentiating sex chromosomes in Drosophila.</title>
        <authorList>
            <person name="Zhou Q."/>
            <person name="Bachtrog D."/>
        </authorList>
    </citation>
    <scope>NUCLEOTIDE SEQUENCE [LARGE SCALE GENOMIC DNA]</scope>
    <source>
        <tissue evidence="2">Whole larvae</tissue>
    </source>
</reference>
<dbReference type="InterPro" id="IPR011009">
    <property type="entry name" value="Kinase-like_dom_sf"/>
</dbReference>
<dbReference type="PANTHER" id="PTHR11012">
    <property type="entry name" value="PROTEIN KINASE-LIKE DOMAIN-CONTAINING"/>
    <property type="match status" value="1"/>
</dbReference>
<dbReference type="OrthoDB" id="8250698at2759"/>
<dbReference type="Gene3D" id="3.90.1200.10">
    <property type="match status" value="1"/>
</dbReference>
<protein>
    <submittedName>
        <fullName evidence="2">CG9498</fullName>
    </submittedName>
</protein>
<sequence>MVAIRNEQQISVPEYMNEQFFVDTLEEGLRETKVKLYEINYEWGSNPGDNYCSAIYRVQLSFARWINGKESSQKEQTSIIVKTIPIAKETQFLEDVSVFIKEKQTYTDVLPRLEILTEGDKFGAKYFHAIKTPVQTIVFGDLKLQGFRTASREAGLDWEHASMILQQLGKFHATSMVLAKKEPSIVQQYHSGMLSEATLLQSDGFSNMFKGFLKGLIQATARWPGYAHISQHLQRYMDNFQSVCMAAAQRKSNDRYIVLNHGDMWTNNFMYAYENKAQPETPTRAIFVDFQLCFYGSPGCDLNFFLNTSVKLELLQTRRAELIKVYYKAFSEALAYARYESIPSYEDLLWELRSREIYGLFALFGFLPVVTMPKELSDDSSIESLNDEAFMQKKLDAVYSQKFLNDYHKWALKRADELGVFSDY</sequence>
<dbReference type="EMBL" id="CP012523">
    <property type="protein sequence ID" value="ALC38389.1"/>
    <property type="molecule type" value="Genomic_DNA"/>
</dbReference>
<accession>A0A0M3QT74</accession>
<dbReference type="Proteomes" id="UP000494163">
    <property type="component" value="Chromosome 2L"/>
</dbReference>
<dbReference type="SMART" id="SM00587">
    <property type="entry name" value="CHK"/>
    <property type="match status" value="1"/>
</dbReference>
<dbReference type="Pfam" id="PF02958">
    <property type="entry name" value="EcKL"/>
    <property type="match status" value="1"/>
</dbReference>
<dbReference type="SUPFAM" id="SSF56112">
    <property type="entry name" value="Protein kinase-like (PK-like)"/>
    <property type="match status" value="1"/>
</dbReference>
<dbReference type="OMA" id="NDHQKWA"/>
<dbReference type="AlphaFoldDB" id="A0A0M3QT74"/>
<dbReference type="PANTHER" id="PTHR11012:SF56">
    <property type="entry name" value="CHK KINASE-LIKE DOMAIN-CONTAINING PROTEIN-RELATED"/>
    <property type="match status" value="1"/>
</dbReference>
<evidence type="ECO:0000313" key="3">
    <source>
        <dbReference type="Proteomes" id="UP000494163"/>
    </source>
</evidence>
<organism evidence="2 3">
    <name type="scientific">Drosophila busckii</name>
    <name type="common">Fruit fly</name>
    <dbReference type="NCBI Taxonomy" id="30019"/>
    <lineage>
        <taxon>Eukaryota</taxon>
        <taxon>Metazoa</taxon>
        <taxon>Ecdysozoa</taxon>
        <taxon>Arthropoda</taxon>
        <taxon>Hexapoda</taxon>
        <taxon>Insecta</taxon>
        <taxon>Pterygota</taxon>
        <taxon>Neoptera</taxon>
        <taxon>Endopterygota</taxon>
        <taxon>Diptera</taxon>
        <taxon>Brachycera</taxon>
        <taxon>Muscomorpha</taxon>
        <taxon>Ephydroidea</taxon>
        <taxon>Drosophilidae</taxon>
        <taxon>Drosophila</taxon>
    </lineage>
</organism>
<keyword evidence="3" id="KW-1185">Reference proteome</keyword>
<evidence type="ECO:0000313" key="2">
    <source>
        <dbReference type="EMBL" id="ALC38389.1"/>
    </source>
</evidence>
<dbReference type="InterPro" id="IPR004119">
    <property type="entry name" value="EcKL"/>
</dbReference>
<feature type="domain" description="CHK kinase-like" evidence="1">
    <location>
        <begin position="137"/>
        <end position="336"/>
    </location>
</feature>
<proteinExistence type="predicted"/>
<name>A0A0M3QT74_DROBS</name>
<dbReference type="STRING" id="30019.A0A0M3QT74"/>
<dbReference type="InterPro" id="IPR015897">
    <property type="entry name" value="CHK_kinase-like"/>
</dbReference>
<gene>
    <name evidence="2" type="ORF">Dbus_chr2Lg474</name>
</gene>
<evidence type="ECO:0000259" key="1">
    <source>
        <dbReference type="SMART" id="SM00587"/>
    </source>
</evidence>